<evidence type="ECO:0000313" key="2">
    <source>
        <dbReference type="EMBL" id="KAL2624015.1"/>
    </source>
</evidence>
<evidence type="ECO:0000256" key="1">
    <source>
        <dbReference type="SAM" id="MobiDB-lite"/>
    </source>
</evidence>
<keyword evidence="3" id="KW-1185">Reference proteome</keyword>
<dbReference type="Proteomes" id="UP001605036">
    <property type="component" value="Unassembled WGS sequence"/>
</dbReference>
<dbReference type="EMBL" id="JBHFFA010000005">
    <property type="protein sequence ID" value="KAL2624015.1"/>
    <property type="molecule type" value="Genomic_DNA"/>
</dbReference>
<name>A0ABD1YBE5_9MARC</name>
<organism evidence="2 3">
    <name type="scientific">Riccia fluitans</name>
    <dbReference type="NCBI Taxonomy" id="41844"/>
    <lineage>
        <taxon>Eukaryota</taxon>
        <taxon>Viridiplantae</taxon>
        <taxon>Streptophyta</taxon>
        <taxon>Embryophyta</taxon>
        <taxon>Marchantiophyta</taxon>
        <taxon>Marchantiopsida</taxon>
        <taxon>Marchantiidae</taxon>
        <taxon>Marchantiales</taxon>
        <taxon>Ricciaceae</taxon>
        <taxon>Riccia</taxon>
    </lineage>
</organism>
<evidence type="ECO:0000313" key="3">
    <source>
        <dbReference type="Proteomes" id="UP001605036"/>
    </source>
</evidence>
<dbReference type="AlphaFoldDB" id="A0ABD1YBE5"/>
<feature type="region of interest" description="Disordered" evidence="1">
    <location>
        <begin position="1"/>
        <end position="24"/>
    </location>
</feature>
<protein>
    <submittedName>
        <fullName evidence="2">Uncharacterized protein</fullName>
    </submittedName>
</protein>
<sequence length="101" mass="11172">MEAEEGVMEAKGGVTEAEAGNMEAEGGVIEAKAGNMEAEEGVMETDGGVMEADLEEATKAEGGITEPHLEDDHTQKWHVRECMYKFTVWSMWSWKVQVFFV</sequence>
<accession>A0ABD1YBE5</accession>
<reference evidence="2 3" key="1">
    <citation type="submission" date="2024-09" db="EMBL/GenBank/DDBJ databases">
        <title>Chromosome-scale assembly of Riccia fluitans.</title>
        <authorList>
            <person name="Paukszto L."/>
            <person name="Sawicki J."/>
            <person name="Karawczyk K."/>
            <person name="Piernik-Szablinska J."/>
            <person name="Szczecinska M."/>
            <person name="Mazdziarz M."/>
        </authorList>
    </citation>
    <scope>NUCLEOTIDE SEQUENCE [LARGE SCALE GENOMIC DNA]</scope>
    <source>
        <strain evidence="2">Rf_01</strain>
        <tissue evidence="2">Aerial parts of the thallus</tissue>
    </source>
</reference>
<gene>
    <name evidence="2" type="ORF">R1flu_008260</name>
</gene>
<proteinExistence type="predicted"/>
<comment type="caution">
    <text evidence="2">The sequence shown here is derived from an EMBL/GenBank/DDBJ whole genome shotgun (WGS) entry which is preliminary data.</text>
</comment>